<sequence length="73" mass="7852">MTIDDPSATAPSAVMAGLVPAIHASGVVRNRRAWMPARGAGMTVKVAFRRHAGALPRQGNRETRSTERTGRNR</sequence>
<protein>
    <submittedName>
        <fullName evidence="2">Uncharacterized protein</fullName>
    </submittedName>
</protein>
<keyword evidence="3" id="KW-1185">Reference proteome</keyword>
<dbReference type="KEGG" id="cdq:BOQ54_19210"/>
<feature type="compositionally biased region" description="Basic and acidic residues" evidence="1">
    <location>
        <begin position="59"/>
        <end position="73"/>
    </location>
</feature>
<evidence type="ECO:0000313" key="2">
    <source>
        <dbReference type="EMBL" id="APF39604.1"/>
    </source>
</evidence>
<dbReference type="Proteomes" id="UP000182703">
    <property type="component" value="Plasmid pTAD1"/>
</dbReference>
<dbReference type="AlphaFoldDB" id="A0AAC9P0H3"/>
<feature type="region of interest" description="Disordered" evidence="1">
    <location>
        <begin position="50"/>
        <end position="73"/>
    </location>
</feature>
<keyword evidence="2" id="KW-0614">Plasmid</keyword>
<name>A0AAC9P0H3_9HYPH</name>
<gene>
    <name evidence="2" type="ORF">BOQ54_19210</name>
</gene>
<geneLocation type="plasmid" evidence="3">
    <name>ptad1</name>
</geneLocation>
<organism evidence="2 3">
    <name type="scientific">Chelatococcus daeguensis</name>
    <dbReference type="NCBI Taxonomy" id="444444"/>
    <lineage>
        <taxon>Bacteria</taxon>
        <taxon>Pseudomonadati</taxon>
        <taxon>Pseudomonadota</taxon>
        <taxon>Alphaproteobacteria</taxon>
        <taxon>Hyphomicrobiales</taxon>
        <taxon>Chelatococcaceae</taxon>
        <taxon>Chelatococcus</taxon>
    </lineage>
</organism>
<reference evidence="2 3" key="1">
    <citation type="submission" date="2016-11" db="EMBL/GenBank/DDBJ databases">
        <title>Complete genome sequence of the aerobically denitrifying bacterium Chelatococcus daeguensis TAD1.</title>
        <authorList>
            <person name="Yang Y."/>
            <person name="Huang S."/>
            <person name="Lin E."/>
        </authorList>
    </citation>
    <scope>NUCLEOTIDE SEQUENCE [LARGE SCALE GENOMIC DNA]</scope>
    <source>
        <strain evidence="2 3">TAD1</strain>
        <plasmid evidence="3">ptad1</plasmid>
    </source>
</reference>
<evidence type="ECO:0000256" key="1">
    <source>
        <dbReference type="SAM" id="MobiDB-lite"/>
    </source>
</evidence>
<proteinExistence type="predicted"/>
<dbReference type="EMBL" id="CP018096">
    <property type="protein sequence ID" value="APF39604.1"/>
    <property type="molecule type" value="Genomic_DNA"/>
</dbReference>
<accession>A0AAC9P0H3</accession>
<evidence type="ECO:0000313" key="3">
    <source>
        <dbReference type="Proteomes" id="UP000182703"/>
    </source>
</evidence>